<dbReference type="InterPro" id="IPR000743">
    <property type="entry name" value="Glyco_hydro_28"/>
</dbReference>
<dbReference type="InterPro" id="IPR011050">
    <property type="entry name" value="Pectin_lyase_fold/virulence"/>
</dbReference>
<feature type="active site" evidence="8">
    <location>
        <position position="228"/>
    </location>
</feature>
<keyword evidence="5 9" id="KW-0378">Hydrolase</keyword>
<evidence type="ECO:0000313" key="11">
    <source>
        <dbReference type="Proteomes" id="UP000036987"/>
    </source>
</evidence>
<gene>
    <name evidence="10" type="ORF">ZOSMA_22G00410</name>
</gene>
<dbReference type="SMART" id="SM00710">
    <property type="entry name" value="PbH1"/>
    <property type="match status" value="6"/>
</dbReference>
<organism evidence="10 11">
    <name type="scientific">Zostera marina</name>
    <name type="common">Eelgrass</name>
    <dbReference type="NCBI Taxonomy" id="29655"/>
    <lineage>
        <taxon>Eukaryota</taxon>
        <taxon>Viridiplantae</taxon>
        <taxon>Streptophyta</taxon>
        <taxon>Embryophyta</taxon>
        <taxon>Tracheophyta</taxon>
        <taxon>Spermatophyta</taxon>
        <taxon>Magnoliopsida</taxon>
        <taxon>Liliopsida</taxon>
        <taxon>Zosteraceae</taxon>
        <taxon>Zostera</taxon>
    </lineage>
</organism>
<dbReference type="AlphaFoldDB" id="A0A0K9PIG5"/>
<comment type="caution">
    <text evidence="10">The sequence shown here is derived from an EMBL/GenBank/DDBJ whole genome shotgun (WGS) entry which is preliminary data.</text>
</comment>
<reference evidence="11" key="1">
    <citation type="journal article" date="2016" name="Nature">
        <title>The genome of the seagrass Zostera marina reveals angiosperm adaptation to the sea.</title>
        <authorList>
            <person name="Olsen J.L."/>
            <person name="Rouze P."/>
            <person name="Verhelst B."/>
            <person name="Lin Y.-C."/>
            <person name="Bayer T."/>
            <person name="Collen J."/>
            <person name="Dattolo E."/>
            <person name="De Paoli E."/>
            <person name="Dittami S."/>
            <person name="Maumus F."/>
            <person name="Michel G."/>
            <person name="Kersting A."/>
            <person name="Lauritano C."/>
            <person name="Lohaus R."/>
            <person name="Toepel M."/>
            <person name="Tonon T."/>
            <person name="Vanneste K."/>
            <person name="Amirebrahimi M."/>
            <person name="Brakel J."/>
            <person name="Bostroem C."/>
            <person name="Chovatia M."/>
            <person name="Grimwood J."/>
            <person name="Jenkins J.W."/>
            <person name="Jueterbock A."/>
            <person name="Mraz A."/>
            <person name="Stam W.T."/>
            <person name="Tice H."/>
            <person name="Bornberg-Bauer E."/>
            <person name="Green P.J."/>
            <person name="Pearson G.A."/>
            <person name="Procaccini G."/>
            <person name="Duarte C.M."/>
            <person name="Schmutz J."/>
            <person name="Reusch T.B.H."/>
            <person name="Van de Peer Y."/>
        </authorList>
    </citation>
    <scope>NUCLEOTIDE SEQUENCE [LARGE SCALE GENOMIC DNA]</scope>
    <source>
        <strain evidence="11">cv. Finnish</strain>
    </source>
</reference>
<dbReference type="OrthoDB" id="187139at2759"/>
<evidence type="ECO:0000256" key="7">
    <source>
        <dbReference type="ARBA" id="ARBA00023316"/>
    </source>
</evidence>
<dbReference type="Pfam" id="PF00295">
    <property type="entry name" value="Glyco_hydro_28"/>
    <property type="match status" value="1"/>
</dbReference>
<keyword evidence="4" id="KW-0964">Secreted</keyword>
<evidence type="ECO:0000256" key="9">
    <source>
        <dbReference type="RuleBase" id="RU361169"/>
    </source>
</evidence>
<dbReference type="Proteomes" id="UP000036987">
    <property type="component" value="Unassembled WGS sequence"/>
</dbReference>
<dbReference type="InterPro" id="IPR012334">
    <property type="entry name" value="Pectin_lyas_fold"/>
</dbReference>
<accession>A0A0K9PIG5</accession>
<dbReference type="GO" id="GO:0004650">
    <property type="term" value="F:polygalacturonase activity"/>
    <property type="evidence" value="ECO:0007669"/>
    <property type="project" value="InterPro"/>
</dbReference>
<evidence type="ECO:0000256" key="4">
    <source>
        <dbReference type="ARBA" id="ARBA00022525"/>
    </source>
</evidence>
<comment type="subcellular location">
    <subcellularLocation>
        <location evidence="1">Secreted</location>
        <location evidence="1">Cell wall</location>
    </subcellularLocation>
</comment>
<sequence>MVILISKPVSGAPIRFDVTRFGADKTGRFGSTKAFLTSWALACRSTKPAEVYVPKGVFVVGYLLFKGPCKSFMRFTNAGTIKAPLNYANPTTINAWIRFNSVSGMSFTGGTIDGSGGRLWACKLNKGDCPLGSSSVQFSYCSKITTTRLTSINSPLFHFIIHSSEDVKMQATVIKAPSYSYNTDGIHIQASNRVEIIGASIQTGDDCISMGVGSTNIYVENVHCGPGHGISIGSLANRAVEEGVSNVTVKSVVFKETTSGFRIKSWARPSNGFVSNVLFQNAVMQNVRYPIKINQNYCPSRINCPTEGSGIKIKDISFNHISGTSTTRVAAYLDCSPTNPCRGISLMGIDLTYSDGQPALSYCKNAHGVASGSVNPPSCLIK</sequence>
<protein>
    <submittedName>
        <fullName evidence="10">Exo-polygalacturonase, family GH28</fullName>
    </submittedName>
</protein>
<evidence type="ECO:0000256" key="1">
    <source>
        <dbReference type="ARBA" id="ARBA00004191"/>
    </source>
</evidence>
<evidence type="ECO:0000256" key="8">
    <source>
        <dbReference type="PROSITE-ProRule" id="PRU10052"/>
    </source>
</evidence>
<dbReference type="GO" id="GO:0071555">
    <property type="term" value="P:cell wall organization"/>
    <property type="evidence" value="ECO:0007669"/>
    <property type="project" value="UniProtKB-KW"/>
</dbReference>
<keyword evidence="3" id="KW-0134">Cell wall</keyword>
<comment type="similarity">
    <text evidence="2 9">Belongs to the glycosyl hydrolase 28 family.</text>
</comment>
<keyword evidence="6 9" id="KW-0326">Glycosidase</keyword>
<evidence type="ECO:0000256" key="5">
    <source>
        <dbReference type="ARBA" id="ARBA00022801"/>
    </source>
</evidence>
<name>A0A0K9PIG5_ZOSMR</name>
<dbReference type="OMA" id="CLADQEM"/>
<dbReference type="PROSITE" id="PS00502">
    <property type="entry name" value="POLYGALACTURONASE"/>
    <property type="match status" value="1"/>
</dbReference>
<dbReference type="STRING" id="29655.A0A0K9PIG5"/>
<dbReference type="GO" id="GO:0005975">
    <property type="term" value="P:carbohydrate metabolic process"/>
    <property type="evidence" value="ECO:0007669"/>
    <property type="project" value="InterPro"/>
</dbReference>
<evidence type="ECO:0000256" key="3">
    <source>
        <dbReference type="ARBA" id="ARBA00022512"/>
    </source>
</evidence>
<dbReference type="PANTHER" id="PTHR31375">
    <property type="match status" value="1"/>
</dbReference>
<evidence type="ECO:0000256" key="6">
    <source>
        <dbReference type="ARBA" id="ARBA00023295"/>
    </source>
</evidence>
<dbReference type="SUPFAM" id="SSF51126">
    <property type="entry name" value="Pectin lyase-like"/>
    <property type="match status" value="1"/>
</dbReference>
<proteinExistence type="inferred from homology"/>
<evidence type="ECO:0000313" key="10">
    <source>
        <dbReference type="EMBL" id="KMZ68754.1"/>
    </source>
</evidence>
<evidence type="ECO:0000256" key="2">
    <source>
        <dbReference type="ARBA" id="ARBA00008834"/>
    </source>
</evidence>
<dbReference type="EMBL" id="LFYR01000811">
    <property type="protein sequence ID" value="KMZ68754.1"/>
    <property type="molecule type" value="Genomic_DNA"/>
</dbReference>
<dbReference type="InterPro" id="IPR006626">
    <property type="entry name" value="PbH1"/>
</dbReference>
<keyword evidence="7" id="KW-0961">Cell wall biogenesis/degradation</keyword>
<keyword evidence="11" id="KW-1185">Reference proteome</keyword>
<dbReference type="Gene3D" id="2.160.20.10">
    <property type="entry name" value="Single-stranded right-handed beta-helix, Pectin lyase-like"/>
    <property type="match status" value="1"/>
</dbReference>